<dbReference type="EMBL" id="OZ019894">
    <property type="protein sequence ID" value="CAK9217347.1"/>
    <property type="molecule type" value="Genomic_DNA"/>
</dbReference>
<accession>A0ABP0UBS5</accession>
<organism evidence="2 3">
    <name type="scientific">Sphagnum troendelagicum</name>
    <dbReference type="NCBI Taxonomy" id="128251"/>
    <lineage>
        <taxon>Eukaryota</taxon>
        <taxon>Viridiplantae</taxon>
        <taxon>Streptophyta</taxon>
        <taxon>Embryophyta</taxon>
        <taxon>Bryophyta</taxon>
        <taxon>Sphagnophytina</taxon>
        <taxon>Sphagnopsida</taxon>
        <taxon>Sphagnales</taxon>
        <taxon>Sphagnaceae</taxon>
        <taxon>Sphagnum</taxon>
    </lineage>
</organism>
<name>A0ABP0UBS5_9BRYO</name>
<dbReference type="Pfam" id="PF00561">
    <property type="entry name" value="Abhydrolase_1"/>
    <property type="match status" value="1"/>
</dbReference>
<dbReference type="InterPro" id="IPR029058">
    <property type="entry name" value="AB_hydrolase_fold"/>
</dbReference>
<protein>
    <recommendedName>
        <fullName evidence="1">AB hydrolase-1 domain-containing protein</fullName>
    </recommendedName>
</protein>
<reference evidence="2" key="1">
    <citation type="submission" date="2024-02" db="EMBL/GenBank/DDBJ databases">
        <authorList>
            <consortium name="ELIXIR-Norway"/>
            <consortium name="Elixir Norway"/>
        </authorList>
    </citation>
    <scope>NUCLEOTIDE SEQUENCE</scope>
</reference>
<evidence type="ECO:0000313" key="2">
    <source>
        <dbReference type="EMBL" id="CAK9217347.1"/>
    </source>
</evidence>
<gene>
    <name evidence="2" type="ORF">CSSPTR1EN2_LOCUS13925</name>
</gene>
<dbReference type="Proteomes" id="UP001497512">
    <property type="component" value="Chromosome 2"/>
</dbReference>
<dbReference type="Gene3D" id="3.40.50.1820">
    <property type="entry name" value="alpha/beta hydrolase"/>
    <property type="match status" value="1"/>
</dbReference>
<sequence>MEFTTVEANGVALSVRLFRPNAGVEPKSLTLILVHQYSVLGGCQGLLKGMANMLAAKGFTTITFDMRGAGRSSGRPSITGSAEVQDVIAVCKWAVDKLPAPSILLIGSSAGAPIAGSAIDQVKEVVGYVSLGYPFGILASVLFGRHNKACLQSEKPKLFVMGTSDGFTSVKQLENKLKTAAGRIETKLVPGVGHFQLEGPDYDNLMIDYVTEFADSIVQNQPEASSSSDLYSSAD</sequence>
<dbReference type="PANTHER" id="PTHR42103:SF2">
    <property type="entry name" value="AB HYDROLASE-1 DOMAIN-CONTAINING PROTEIN"/>
    <property type="match status" value="1"/>
</dbReference>
<keyword evidence="3" id="KW-1185">Reference proteome</keyword>
<feature type="domain" description="AB hydrolase-1" evidence="1">
    <location>
        <begin position="49"/>
        <end position="118"/>
    </location>
</feature>
<proteinExistence type="predicted"/>
<evidence type="ECO:0000259" key="1">
    <source>
        <dbReference type="Pfam" id="PF00561"/>
    </source>
</evidence>
<dbReference type="SUPFAM" id="SSF53474">
    <property type="entry name" value="alpha/beta-Hydrolases"/>
    <property type="match status" value="1"/>
</dbReference>
<evidence type="ECO:0000313" key="3">
    <source>
        <dbReference type="Proteomes" id="UP001497512"/>
    </source>
</evidence>
<dbReference type="InterPro" id="IPR000073">
    <property type="entry name" value="AB_hydrolase_1"/>
</dbReference>
<dbReference type="PANTHER" id="PTHR42103">
    <property type="entry name" value="ALPHA/BETA-HYDROLASES SUPERFAMILY PROTEIN"/>
    <property type="match status" value="1"/>
</dbReference>